<comment type="caution">
    <text evidence="4">The sequence shown here is derived from an EMBL/GenBank/DDBJ whole genome shotgun (WGS) entry which is preliminary data.</text>
</comment>
<organism evidence="4 5">
    <name type="scientific">Sutcliffiella horikoshii</name>
    <dbReference type="NCBI Taxonomy" id="79883"/>
    <lineage>
        <taxon>Bacteria</taxon>
        <taxon>Bacillati</taxon>
        <taxon>Bacillota</taxon>
        <taxon>Bacilli</taxon>
        <taxon>Bacillales</taxon>
        <taxon>Bacillaceae</taxon>
        <taxon>Sutcliffiella</taxon>
    </lineage>
</organism>
<dbReference type="Proteomes" id="UP000324517">
    <property type="component" value="Unassembled WGS sequence"/>
</dbReference>
<protein>
    <submittedName>
        <fullName evidence="4">Hsp20/alpha crystallin family protein</fullName>
    </submittedName>
</protein>
<dbReference type="InterPro" id="IPR002068">
    <property type="entry name" value="A-crystallin/Hsp20_dom"/>
</dbReference>
<dbReference type="Gene3D" id="2.60.40.790">
    <property type="match status" value="1"/>
</dbReference>
<evidence type="ECO:0000256" key="2">
    <source>
        <dbReference type="RuleBase" id="RU003616"/>
    </source>
</evidence>
<evidence type="ECO:0000313" key="4">
    <source>
        <dbReference type="EMBL" id="TYS73480.1"/>
    </source>
</evidence>
<evidence type="ECO:0000256" key="1">
    <source>
        <dbReference type="PROSITE-ProRule" id="PRU00285"/>
    </source>
</evidence>
<evidence type="ECO:0000313" key="5">
    <source>
        <dbReference type="Proteomes" id="UP000324517"/>
    </source>
</evidence>
<evidence type="ECO:0000259" key="3">
    <source>
        <dbReference type="PROSITE" id="PS01031"/>
    </source>
</evidence>
<comment type="similarity">
    <text evidence="1 2">Belongs to the small heat shock protein (HSP20) family.</text>
</comment>
<dbReference type="SUPFAM" id="SSF49764">
    <property type="entry name" value="HSP20-like chaperones"/>
    <property type="match status" value="1"/>
</dbReference>
<dbReference type="Pfam" id="PF00011">
    <property type="entry name" value="HSP20"/>
    <property type="match status" value="1"/>
</dbReference>
<sequence>MGRRLMKKKHTNPWETMNDKIDEVLGDKFWKDMLPVMPKRIPLIDIMETEDKGLIIMELPGLKSAEDIQISVRNNQLFIKGSIPYPYPIPRENLLQGERFFGDFHRVVQIPFSFVPEKLTAQYKQGLLTLIFQKNAQDVSVEIDFIE</sequence>
<dbReference type="CDD" id="cd06464">
    <property type="entry name" value="ACD_sHsps-like"/>
    <property type="match status" value="1"/>
</dbReference>
<dbReference type="OrthoDB" id="1806521at2"/>
<feature type="domain" description="SHSP" evidence="3">
    <location>
        <begin position="34"/>
        <end position="147"/>
    </location>
</feature>
<proteinExistence type="inferred from homology"/>
<dbReference type="PROSITE" id="PS01031">
    <property type="entry name" value="SHSP"/>
    <property type="match status" value="1"/>
</dbReference>
<gene>
    <name evidence="4" type="ORF">FZC75_03870</name>
</gene>
<dbReference type="AlphaFoldDB" id="A0A5D4TCJ6"/>
<dbReference type="EMBL" id="VTET01000002">
    <property type="protein sequence ID" value="TYS73480.1"/>
    <property type="molecule type" value="Genomic_DNA"/>
</dbReference>
<dbReference type="InterPro" id="IPR008978">
    <property type="entry name" value="HSP20-like_chaperone"/>
</dbReference>
<accession>A0A5D4TCJ6</accession>
<name>A0A5D4TCJ6_9BACI</name>
<reference evidence="4 5" key="1">
    <citation type="submission" date="2019-08" db="EMBL/GenBank/DDBJ databases">
        <title>Bacillus genomes from the desert of Cuatro Cienegas, Coahuila.</title>
        <authorList>
            <person name="Olmedo-Alvarez G."/>
        </authorList>
    </citation>
    <scope>NUCLEOTIDE SEQUENCE [LARGE SCALE GENOMIC DNA]</scope>
    <source>
        <strain evidence="4 5">CH98b_3T</strain>
    </source>
</reference>